<dbReference type="RefSeq" id="WP_197446812.1">
    <property type="nucleotide sequence ID" value="NZ_CP036426.1"/>
</dbReference>
<evidence type="ECO:0000313" key="11">
    <source>
        <dbReference type="EMBL" id="QDV33811.1"/>
    </source>
</evidence>
<keyword evidence="3 8" id="KW-0808">Transferase</keyword>
<comment type="catalytic activity">
    <reaction evidence="8">
        <text>L-seryl-tRNA(Sec) + selenophosphate + H(+) = L-selenocysteinyl-tRNA(Sec) + phosphate</text>
        <dbReference type="Rhea" id="RHEA:22728"/>
        <dbReference type="Rhea" id="RHEA-COMP:9742"/>
        <dbReference type="Rhea" id="RHEA-COMP:9743"/>
        <dbReference type="ChEBI" id="CHEBI:15378"/>
        <dbReference type="ChEBI" id="CHEBI:16144"/>
        <dbReference type="ChEBI" id="CHEBI:43474"/>
        <dbReference type="ChEBI" id="CHEBI:78533"/>
        <dbReference type="ChEBI" id="CHEBI:78573"/>
        <dbReference type="EC" id="2.9.1.1"/>
    </reaction>
</comment>
<gene>
    <name evidence="8 11" type="primary">selA</name>
    <name evidence="11" type="ORF">ElP_16900</name>
</gene>
<evidence type="ECO:0000256" key="4">
    <source>
        <dbReference type="ARBA" id="ARBA00022898"/>
    </source>
</evidence>
<dbReference type="PANTHER" id="PTHR32328:SF0">
    <property type="entry name" value="L-SERYL-TRNA(SEC) SELENIUM TRANSFERASE"/>
    <property type="match status" value="1"/>
</dbReference>
<evidence type="ECO:0000256" key="1">
    <source>
        <dbReference type="ARBA" id="ARBA00001933"/>
    </source>
</evidence>
<dbReference type="UniPathway" id="UPA00906">
    <property type="reaction ID" value="UER00896"/>
</dbReference>
<dbReference type="PANTHER" id="PTHR32328">
    <property type="entry name" value="L-SERYL-TRNA(SEC) SELENIUM TRANSFERASE"/>
    <property type="match status" value="1"/>
</dbReference>
<dbReference type="KEGG" id="tpla:ElP_16900"/>
<evidence type="ECO:0000256" key="6">
    <source>
        <dbReference type="ARBA" id="ARBA00023266"/>
    </source>
</evidence>
<dbReference type="Proteomes" id="UP000317835">
    <property type="component" value="Chromosome"/>
</dbReference>
<evidence type="ECO:0000256" key="7">
    <source>
        <dbReference type="ARBA" id="ARBA00044507"/>
    </source>
</evidence>
<proteinExistence type="inferred from homology"/>
<dbReference type="Pfam" id="PF12390">
    <property type="entry name" value="Se-cys_synth_N"/>
    <property type="match status" value="1"/>
</dbReference>
<dbReference type="InterPro" id="IPR025862">
    <property type="entry name" value="SelA_trans_N_dom"/>
</dbReference>
<keyword evidence="5 8" id="KW-0648">Protein biosynthesis</keyword>
<dbReference type="AlphaFoldDB" id="A0A518GZ14"/>
<dbReference type="Gene3D" id="3.40.640.10">
    <property type="entry name" value="Type I PLP-dependent aspartate aminotransferase-like (Major domain)"/>
    <property type="match status" value="1"/>
</dbReference>
<keyword evidence="12" id="KW-1185">Reference proteome</keyword>
<dbReference type="Gene3D" id="3.90.1150.180">
    <property type="match status" value="1"/>
</dbReference>
<dbReference type="InterPro" id="IPR015424">
    <property type="entry name" value="PyrdxlP-dep_Trfase"/>
</dbReference>
<dbReference type="SUPFAM" id="SSF53383">
    <property type="entry name" value="PLP-dependent transferases"/>
    <property type="match status" value="1"/>
</dbReference>
<dbReference type="InterPro" id="IPR015421">
    <property type="entry name" value="PyrdxlP-dep_Trfase_major"/>
</dbReference>
<accession>A0A518GZ14</accession>
<comment type="similarity">
    <text evidence="7 8">Belongs to the SelA family.</text>
</comment>
<dbReference type="InterPro" id="IPR018319">
    <property type="entry name" value="SelA-like"/>
</dbReference>
<comment type="cofactor">
    <cofactor evidence="1 8 9">
        <name>pyridoxal 5'-phosphate</name>
        <dbReference type="ChEBI" id="CHEBI:597326"/>
    </cofactor>
</comment>
<evidence type="ECO:0000256" key="9">
    <source>
        <dbReference type="PIRSR" id="PIRSR618319-50"/>
    </source>
</evidence>
<comment type="pathway">
    <text evidence="8">Aminoacyl-tRNA biosynthesis; selenocysteinyl-tRNA(Sec) biosynthesis; selenocysteinyl-tRNA(Sec) from L-seryl-tRNA(Sec) (bacterial route): step 1/1.</text>
</comment>
<evidence type="ECO:0000256" key="3">
    <source>
        <dbReference type="ARBA" id="ARBA00022679"/>
    </source>
</evidence>
<keyword evidence="6 8" id="KW-0711">Selenium</keyword>
<dbReference type="NCBIfam" id="TIGR00474">
    <property type="entry name" value="selA"/>
    <property type="match status" value="1"/>
</dbReference>
<dbReference type="GO" id="GO:0004125">
    <property type="term" value="F:L-seryl-tRNA(Sec) selenium transferase activity"/>
    <property type="evidence" value="ECO:0007669"/>
    <property type="project" value="UniProtKB-UniRule"/>
</dbReference>
<keyword evidence="2 8" id="KW-0963">Cytoplasm</keyword>
<organism evidence="11 12">
    <name type="scientific">Tautonia plasticadhaerens</name>
    <dbReference type="NCBI Taxonomy" id="2527974"/>
    <lineage>
        <taxon>Bacteria</taxon>
        <taxon>Pseudomonadati</taxon>
        <taxon>Planctomycetota</taxon>
        <taxon>Planctomycetia</taxon>
        <taxon>Isosphaerales</taxon>
        <taxon>Isosphaeraceae</taxon>
        <taxon>Tautonia</taxon>
    </lineage>
</organism>
<dbReference type="Pfam" id="PF03841">
    <property type="entry name" value="SelA"/>
    <property type="match status" value="1"/>
</dbReference>
<evidence type="ECO:0000313" key="12">
    <source>
        <dbReference type="Proteomes" id="UP000317835"/>
    </source>
</evidence>
<dbReference type="GO" id="GO:0005737">
    <property type="term" value="C:cytoplasm"/>
    <property type="evidence" value="ECO:0007669"/>
    <property type="project" value="UniProtKB-SubCell"/>
</dbReference>
<comment type="function">
    <text evidence="8">Converts seryl-tRNA(Sec) to selenocysteinyl-tRNA(Sec) required for selenoprotein biosynthesis.</text>
</comment>
<evidence type="ECO:0000256" key="5">
    <source>
        <dbReference type="ARBA" id="ARBA00022917"/>
    </source>
</evidence>
<name>A0A518GZ14_9BACT</name>
<feature type="domain" description="L-seryl-tRNA selenium transferase N-terminal" evidence="10">
    <location>
        <begin position="10"/>
        <end position="49"/>
    </location>
</feature>
<dbReference type="EMBL" id="CP036426">
    <property type="protein sequence ID" value="QDV33811.1"/>
    <property type="molecule type" value="Genomic_DNA"/>
</dbReference>
<dbReference type="GO" id="GO:0001717">
    <property type="term" value="P:conversion of seryl-tRNAsec to selenocys-tRNAsec"/>
    <property type="evidence" value="ECO:0007669"/>
    <property type="project" value="UniProtKB-UniRule"/>
</dbReference>
<dbReference type="EC" id="2.9.1.1" evidence="8"/>
<dbReference type="HAMAP" id="MF_00423">
    <property type="entry name" value="SelA"/>
    <property type="match status" value="1"/>
</dbReference>
<sequence length="468" mass="49094">MPDRDDPSPFRRLPPVNELLASGPLAGSIDRLGRDAVLSAVRSTLDDARSRIARGEAIEVDPGALARSAADRLASDRPILRPVINATGILLHTGLGRAPLAREAVEAVARVASGYCNLEFDLESGHRGRRADGVAGLIRRLTGAEAATVVNNNAGATMLALRALATGREVVVSRGQLVEIGGSYRLPEVFEASGARLREVGTTNRTRLSDYERAIGPDTAALLRVHPSNYRIVGFTESVGISELAALGRSRGVLTIDDVGSGALGPGRPPVVVEEPTVLEGVQAGADLVLCSGDKLLGGPQCGLLIGREAVIRRIEADPLMRALRVDKMTLAALEATLRIALDPSRASRSIPLWAFLATPVESLRGRADRLSDRLREEFGLGAASADSVSYVGGGSAPGEAIPSVSVRIEPPLPGRCPGASEASRALREGEPGVVCRVQAGALWFDLRAVFEEDDDRIAGAIGAVVRG</sequence>
<dbReference type="GO" id="GO:0001514">
    <property type="term" value="P:selenocysteine incorporation"/>
    <property type="evidence" value="ECO:0007669"/>
    <property type="project" value="UniProtKB-UniRule"/>
</dbReference>
<evidence type="ECO:0000256" key="8">
    <source>
        <dbReference type="HAMAP-Rule" id="MF_00423"/>
    </source>
</evidence>
<reference evidence="11 12" key="1">
    <citation type="submission" date="2019-02" db="EMBL/GenBank/DDBJ databases">
        <title>Deep-cultivation of Planctomycetes and their phenomic and genomic characterization uncovers novel biology.</title>
        <authorList>
            <person name="Wiegand S."/>
            <person name="Jogler M."/>
            <person name="Boedeker C."/>
            <person name="Pinto D."/>
            <person name="Vollmers J."/>
            <person name="Rivas-Marin E."/>
            <person name="Kohn T."/>
            <person name="Peeters S.H."/>
            <person name="Heuer A."/>
            <person name="Rast P."/>
            <person name="Oberbeckmann S."/>
            <person name="Bunk B."/>
            <person name="Jeske O."/>
            <person name="Meyerdierks A."/>
            <person name="Storesund J.E."/>
            <person name="Kallscheuer N."/>
            <person name="Luecker S."/>
            <person name="Lage O.M."/>
            <person name="Pohl T."/>
            <person name="Merkel B.J."/>
            <person name="Hornburger P."/>
            <person name="Mueller R.-W."/>
            <person name="Bruemmer F."/>
            <person name="Labrenz M."/>
            <person name="Spormann A.M."/>
            <person name="Op den Camp H."/>
            <person name="Overmann J."/>
            <person name="Amann R."/>
            <person name="Jetten M.S.M."/>
            <person name="Mascher T."/>
            <person name="Medema M.H."/>
            <person name="Devos D.P."/>
            <person name="Kaster A.-K."/>
            <person name="Ovreas L."/>
            <person name="Rohde M."/>
            <person name="Galperin M.Y."/>
            <person name="Jogler C."/>
        </authorList>
    </citation>
    <scope>NUCLEOTIDE SEQUENCE [LARGE SCALE GENOMIC DNA]</scope>
    <source>
        <strain evidence="11 12">ElP</strain>
    </source>
</reference>
<dbReference type="InterPro" id="IPR004534">
    <property type="entry name" value="SelA_trans"/>
</dbReference>
<protein>
    <recommendedName>
        <fullName evidence="8">L-seryl-tRNA(Sec) selenium transferase</fullName>
        <ecNumber evidence="8">2.9.1.1</ecNumber>
    </recommendedName>
    <alternativeName>
        <fullName evidence="8">Selenocysteine synthase</fullName>
        <shortName evidence="8">Sec synthase</shortName>
    </alternativeName>
    <alternativeName>
        <fullName evidence="8">Selenocysteinyl-tRNA(Sec) synthase</fullName>
    </alternativeName>
</protein>
<feature type="modified residue" description="N6-(pyridoxal phosphate)lysine" evidence="8 9">
    <location>
        <position position="295"/>
    </location>
</feature>
<keyword evidence="4 8" id="KW-0663">Pyridoxal phosphate</keyword>
<comment type="subcellular location">
    <subcellularLocation>
        <location evidence="8">Cytoplasm</location>
    </subcellularLocation>
</comment>
<evidence type="ECO:0000256" key="2">
    <source>
        <dbReference type="ARBA" id="ARBA00022490"/>
    </source>
</evidence>
<evidence type="ECO:0000259" key="10">
    <source>
        <dbReference type="Pfam" id="PF12390"/>
    </source>
</evidence>